<dbReference type="Proteomes" id="UP000298663">
    <property type="component" value="Unassembled WGS sequence"/>
</dbReference>
<protein>
    <submittedName>
        <fullName evidence="1">Uncharacterized protein</fullName>
    </submittedName>
</protein>
<dbReference type="AlphaFoldDB" id="A0A4V6A4I8"/>
<evidence type="ECO:0000313" key="1">
    <source>
        <dbReference type="EMBL" id="TKR87115.1"/>
    </source>
</evidence>
<proteinExistence type="predicted"/>
<dbReference type="EMBL" id="AZBU02000003">
    <property type="protein sequence ID" value="TKR87115.1"/>
    <property type="molecule type" value="Genomic_DNA"/>
</dbReference>
<keyword evidence="2" id="KW-1185">Reference proteome</keyword>
<reference evidence="1 2" key="2">
    <citation type="journal article" date="2019" name="G3 (Bethesda)">
        <title>Hybrid Assembly of the Genome of the Entomopathogenic Nematode Steinernema carpocapsae Identifies the X-Chromosome.</title>
        <authorList>
            <person name="Serra L."/>
            <person name="Macchietto M."/>
            <person name="Macias-Munoz A."/>
            <person name="McGill C.J."/>
            <person name="Rodriguez I.M."/>
            <person name="Rodriguez B."/>
            <person name="Murad R."/>
            <person name="Mortazavi A."/>
        </authorList>
    </citation>
    <scope>NUCLEOTIDE SEQUENCE [LARGE SCALE GENOMIC DNA]</scope>
    <source>
        <strain evidence="1 2">ALL</strain>
    </source>
</reference>
<accession>A0A4V6A4I8</accession>
<comment type="caution">
    <text evidence="1">The sequence shown here is derived from an EMBL/GenBank/DDBJ whole genome shotgun (WGS) entry which is preliminary data.</text>
</comment>
<dbReference type="Gene3D" id="3.30.40.10">
    <property type="entry name" value="Zinc/RING finger domain, C3HC4 (zinc finger)"/>
    <property type="match status" value="1"/>
</dbReference>
<sequence length="126" mass="14395">MRLLRTPSALRTTHTRTCNSFQSEMNLKCNVFCKRMIACVQCSFGTCARDFLAYCGVRANFEMTTQEIDNNSDVVIRKGSVQSTSDQDVREKTKKTPLRKKGLTFDLKPEEDKVYSISEADILPER</sequence>
<dbReference type="OrthoDB" id="20839at2759"/>
<organism evidence="1 2">
    <name type="scientific">Steinernema carpocapsae</name>
    <name type="common">Entomopathogenic nematode</name>
    <dbReference type="NCBI Taxonomy" id="34508"/>
    <lineage>
        <taxon>Eukaryota</taxon>
        <taxon>Metazoa</taxon>
        <taxon>Ecdysozoa</taxon>
        <taxon>Nematoda</taxon>
        <taxon>Chromadorea</taxon>
        <taxon>Rhabditida</taxon>
        <taxon>Tylenchina</taxon>
        <taxon>Panagrolaimomorpha</taxon>
        <taxon>Strongyloidoidea</taxon>
        <taxon>Steinernematidae</taxon>
        <taxon>Steinernema</taxon>
    </lineage>
</organism>
<evidence type="ECO:0000313" key="2">
    <source>
        <dbReference type="Proteomes" id="UP000298663"/>
    </source>
</evidence>
<reference evidence="1 2" key="1">
    <citation type="journal article" date="2015" name="Genome Biol.">
        <title>Comparative genomics of Steinernema reveals deeply conserved gene regulatory networks.</title>
        <authorList>
            <person name="Dillman A.R."/>
            <person name="Macchietto M."/>
            <person name="Porter C.F."/>
            <person name="Rogers A."/>
            <person name="Williams B."/>
            <person name="Antoshechkin I."/>
            <person name="Lee M.M."/>
            <person name="Goodwin Z."/>
            <person name="Lu X."/>
            <person name="Lewis E.E."/>
            <person name="Goodrich-Blair H."/>
            <person name="Stock S.P."/>
            <person name="Adams B.J."/>
            <person name="Sternberg P.W."/>
            <person name="Mortazavi A."/>
        </authorList>
    </citation>
    <scope>NUCLEOTIDE SEQUENCE [LARGE SCALE GENOMIC DNA]</scope>
    <source>
        <strain evidence="1 2">ALL</strain>
    </source>
</reference>
<gene>
    <name evidence="1" type="ORF">L596_011572</name>
</gene>
<name>A0A4V6A4I8_STECR</name>
<dbReference type="InterPro" id="IPR013083">
    <property type="entry name" value="Znf_RING/FYVE/PHD"/>
</dbReference>